<feature type="compositionally biased region" description="Basic and acidic residues" evidence="1">
    <location>
        <begin position="217"/>
        <end position="229"/>
    </location>
</feature>
<gene>
    <name evidence="2" type="ORF">CCACVL1_03959</name>
</gene>
<dbReference type="Gramene" id="OMO99037">
    <property type="protein sequence ID" value="OMO99037"/>
    <property type="gene ID" value="CCACVL1_03959"/>
</dbReference>
<evidence type="ECO:0000313" key="2">
    <source>
        <dbReference type="EMBL" id="OMO99037.1"/>
    </source>
</evidence>
<protein>
    <submittedName>
        <fullName evidence="2">Uncharacterized protein</fullName>
    </submittedName>
</protein>
<evidence type="ECO:0000256" key="1">
    <source>
        <dbReference type="SAM" id="MobiDB-lite"/>
    </source>
</evidence>
<feature type="region of interest" description="Disordered" evidence="1">
    <location>
        <begin position="381"/>
        <end position="454"/>
    </location>
</feature>
<sequence length="454" mass="51327">MSNLAKLEFVALDILGKNYLSWILDAKIHLDARGLGDTIKENNEASNQDRAKAMIFLRHHLHEGLKAEYLTVKDPLVLWNNLKERYDHQKTVILPKARYEWMHLRLQDFKSQQFREKGFKKYSELISCLLVAEQNNELLMKNHESRPTGSAPFPEVNVATHKNYNYGCGRGCGRGFGHGRGRDRSSGYNGDHLKNRGRSYGYNGDHSKNISFHPKWRGNELKNEKEKEGSPNLETIGEASRGSDTRWHAGARAWLAPTPPGHPCQWLVRPGRWPQAPCRQCPCVGWVACPTGAGCPCRKPDAPPSLSQDPCDPVLVRHLTCLLALKLNFTLLFQTFENQSYDDKIDSSSSSITIILAPFFIQIVLGKYLFGQVSIANESKPHLKHGRPVGSKDKNPRKRKGAKNQDGQIEDMVTPEEYTHEEFTPEKSIGIINNSVPEEHQVPDNCEVPQKASY</sequence>
<organism evidence="2 3">
    <name type="scientific">Corchorus capsularis</name>
    <name type="common">Jute</name>
    <dbReference type="NCBI Taxonomy" id="210143"/>
    <lineage>
        <taxon>Eukaryota</taxon>
        <taxon>Viridiplantae</taxon>
        <taxon>Streptophyta</taxon>
        <taxon>Embryophyta</taxon>
        <taxon>Tracheophyta</taxon>
        <taxon>Spermatophyta</taxon>
        <taxon>Magnoliopsida</taxon>
        <taxon>eudicotyledons</taxon>
        <taxon>Gunneridae</taxon>
        <taxon>Pentapetalae</taxon>
        <taxon>rosids</taxon>
        <taxon>malvids</taxon>
        <taxon>Malvales</taxon>
        <taxon>Malvaceae</taxon>
        <taxon>Grewioideae</taxon>
        <taxon>Apeibeae</taxon>
        <taxon>Corchorus</taxon>
    </lineage>
</organism>
<dbReference type="EMBL" id="AWWV01006947">
    <property type="protein sequence ID" value="OMO99037.1"/>
    <property type="molecule type" value="Genomic_DNA"/>
</dbReference>
<feature type="region of interest" description="Disordered" evidence="1">
    <location>
        <begin position="211"/>
        <end position="241"/>
    </location>
</feature>
<keyword evidence="3" id="KW-1185">Reference proteome</keyword>
<dbReference type="AlphaFoldDB" id="A0A1R3JWH9"/>
<reference evidence="2 3" key="1">
    <citation type="submission" date="2013-09" db="EMBL/GenBank/DDBJ databases">
        <title>Corchorus capsularis genome sequencing.</title>
        <authorList>
            <person name="Alam M."/>
            <person name="Haque M.S."/>
            <person name="Islam M.S."/>
            <person name="Emdad E.M."/>
            <person name="Islam M.M."/>
            <person name="Ahmed B."/>
            <person name="Halim A."/>
            <person name="Hossen Q.M.M."/>
            <person name="Hossain M.Z."/>
            <person name="Ahmed R."/>
            <person name="Khan M.M."/>
            <person name="Islam R."/>
            <person name="Rashid M.M."/>
            <person name="Khan S.A."/>
            <person name="Rahman M.S."/>
            <person name="Alam M."/>
        </authorList>
    </citation>
    <scope>NUCLEOTIDE SEQUENCE [LARGE SCALE GENOMIC DNA]</scope>
    <source>
        <strain evidence="3">cv. CVL-1</strain>
        <tissue evidence="2">Whole seedling</tissue>
    </source>
</reference>
<proteinExistence type="predicted"/>
<dbReference type="PANTHER" id="PTHR33325">
    <property type="entry name" value="ZINC FINGER, CCHC-TYPE-RELATED"/>
    <property type="match status" value="1"/>
</dbReference>
<name>A0A1R3JWH9_COCAP</name>
<dbReference type="OrthoDB" id="1737433at2759"/>
<comment type="caution">
    <text evidence="2">The sequence shown here is derived from an EMBL/GenBank/DDBJ whole genome shotgun (WGS) entry which is preliminary data.</text>
</comment>
<dbReference type="Proteomes" id="UP000188268">
    <property type="component" value="Unassembled WGS sequence"/>
</dbReference>
<accession>A0A1R3JWH9</accession>
<dbReference type="PANTHER" id="PTHR33325:SF11">
    <property type="entry name" value="COLD SHOCK DOMAIN-CONTAINING PROTEIN 4-LIKE"/>
    <property type="match status" value="1"/>
</dbReference>
<evidence type="ECO:0000313" key="3">
    <source>
        <dbReference type="Proteomes" id="UP000188268"/>
    </source>
</evidence>